<comment type="subcellular location">
    <subcellularLocation>
        <location evidence="1">Membrane</location>
        <topology evidence="1">Multi-pass membrane protein</topology>
    </subcellularLocation>
</comment>
<keyword evidence="4 5" id="KW-0472">Membrane</keyword>
<gene>
    <name evidence="6" type="ORF">MSSAC_0601</name>
</gene>
<evidence type="ECO:0000256" key="5">
    <source>
        <dbReference type="SAM" id="Phobius"/>
    </source>
</evidence>
<dbReference type="Proteomes" id="UP000033123">
    <property type="component" value="Chromosome"/>
</dbReference>
<dbReference type="InterPro" id="IPR019109">
    <property type="entry name" value="MamF_MmsF"/>
</dbReference>
<keyword evidence="2 5" id="KW-0812">Transmembrane</keyword>
<feature type="transmembrane region" description="Helical" evidence="5">
    <location>
        <begin position="69"/>
        <end position="90"/>
    </location>
</feature>
<reference evidence="6 7" key="1">
    <citation type="submission" date="2014-07" db="EMBL/GenBank/DDBJ databases">
        <title>Methanogenic archaea and the global carbon cycle.</title>
        <authorList>
            <person name="Henriksen J.R."/>
            <person name="Luke J."/>
            <person name="Reinhart S."/>
            <person name="Benedict M.N."/>
            <person name="Youngblut N.D."/>
            <person name="Metcalf M.E."/>
            <person name="Whitaker R.J."/>
            <person name="Metcalf W.W."/>
        </authorList>
    </citation>
    <scope>NUCLEOTIDE SEQUENCE [LARGE SCALE GENOMIC DNA]</scope>
    <source>
        <strain evidence="6 7">C2J</strain>
    </source>
</reference>
<dbReference type="RefSeq" id="WP_048169926.1">
    <property type="nucleotide sequence ID" value="NZ_CP009508.1"/>
</dbReference>
<dbReference type="PATRIC" id="fig|1434118.4.peg.773"/>
<evidence type="ECO:0000313" key="6">
    <source>
        <dbReference type="EMBL" id="AKB35191.1"/>
    </source>
</evidence>
<name>A0A0E3LCA7_9EURY</name>
<evidence type="ECO:0008006" key="8">
    <source>
        <dbReference type="Google" id="ProtNLM"/>
    </source>
</evidence>
<evidence type="ECO:0000256" key="2">
    <source>
        <dbReference type="ARBA" id="ARBA00022692"/>
    </source>
</evidence>
<dbReference type="AlphaFoldDB" id="A0A0E3LCA7"/>
<dbReference type="EMBL" id="CP009508">
    <property type="protein sequence ID" value="AKB35191.1"/>
    <property type="molecule type" value="Genomic_DNA"/>
</dbReference>
<feature type="transmembrane region" description="Helical" evidence="5">
    <location>
        <begin position="44"/>
        <end position="63"/>
    </location>
</feature>
<feature type="transmembrane region" description="Helical" evidence="5">
    <location>
        <begin position="12"/>
        <end position="32"/>
    </location>
</feature>
<proteinExistence type="predicted"/>
<dbReference type="KEGG" id="msj:MSSAC_0601"/>
<evidence type="ECO:0000256" key="3">
    <source>
        <dbReference type="ARBA" id="ARBA00022989"/>
    </source>
</evidence>
<dbReference type="Pfam" id="PF09685">
    <property type="entry name" value="MamF_MmsF"/>
    <property type="match status" value="1"/>
</dbReference>
<organism evidence="6 7">
    <name type="scientific">Methanosarcina siciliae C2J</name>
    <dbReference type="NCBI Taxonomy" id="1434118"/>
    <lineage>
        <taxon>Archaea</taxon>
        <taxon>Methanobacteriati</taxon>
        <taxon>Methanobacteriota</taxon>
        <taxon>Stenosarchaea group</taxon>
        <taxon>Methanomicrobia</taxon>
        <taxon>Methanosarcinales</taxon>
        <taxon>Methanosarcinaceae</taxon>
        <taxon>Methanosarcina</taxon>
    </lineage>
</organism>
<dbReference type="HOGENOM" id="CLU_095018_3_0_2"/>
<dbReference type="GO" id="GO:0016020">
    <property type="term" value="C:membrane"/>
    <property type="evidence" value="ECO:0007669"/>
    <property type="project" value="UniProtKB-SubCell"/>
</dbReference>
<dbReference type="PANTHER" id="PTHR36460">
    <property type="entry name" value="UPF0132 DOMAIN PROTEIN (AFU_ORTHOLOGUE AFUA_3G10255)"/>
    <property type="match status" value="1"/>
</dbReference>
<evidence type="ECO:0000313" key="7">
    <source>
        <dbReference type="Proteomes" id="UP000033123"/>
    </source>
</evidence>
<accession>A0A0E3LCA7</accession>
<keyword evidence="3 5" id="KW-1133">Transmembrane helix</keyword>
<dbReference type="STRING" id="1434118.MSSAC_0601"/>
<evidence type="ECO:0000256" key="4">
    <source>
        <dbReference type="ARBA" id="ARBA00023136"/>
    </source>
</evidence>
<protein>
    <recommendedName>
        <fullName evidence="8">Chloroplast import component protein (Tic20)</fullName>
    </recommendedName>
</protein>
<dbReference type="PANTHER" id="PTHR36460:SF1">
    <property type="entry name" value="UPF0132 DOMAIN PROTEIN (AFU_ORTHOLOGUE AFUA_3G10255)"/>
    <property type="match status" value="1"/>
</dbReference>
<sequence length="111" mass="12561">MSYDTSFGLPENIVAALCYPVGWLSGLFFLLLERKNRFVRFHAMQSILLFMPFALFLFAVAWIPWIGWAIADSVGMPGLLLIVIPAYMAFRGSKFKIPIIGKIAYDFAYGE</sequence>
<dbReference type="GeneID" id="24859357"/>
<evidence type="ECO:0000256" key="1">
    <source>
        <dbReference type="ARBA" id="ARBA00004141"/>
    </source>
</evidence>